<sequence>MRGTLIRTTVTSRTDKVDDHVWSFLNAASADGRKIIGLDTEWKLVLDSDSGFDSEVKSKSNLAILVLCDGNSCLIIQMPYLDSVPTSLFTFLRLPNITFVGVGIKENMAKFEKEYGIGCKNAVELGPLAAAVMMMPRPSACGVDRLALEVNGIFLHDQRPISTIFNDWGAKVLSKKHAKLAAINAYAYYRIGNKLSNGME</sequence>
<gene>
    <name evidence="1" type="ORF">L6164_010321</name>
</gene>
<protein>
    <submittedName>
        <fullName evidence="1">Uncharacterized protein</fullName>
    </submittedName>
</protein>
<evidence type="ECO:0000313" key="1">
    <source>
        <dbReference type="EMBL" id="KAI4349763.1"/>
    </source>
</evidence>
<proteinExistence type="predicted"/>
<comment type="caution">
    <text evidence="1">The sequence shown here is derived from an EMBL/GenBank/DDBJ whole genome shotgun (WGS) entry which is preliminary data.</text>
</comment>
<dbReference type="Proteomes" id="UP000828941">
    <property type="component" value="Chromosome 4"/>
</dbReference>
<accession>A0ACB9PMW4</accession>
<dbReference type="EMBL" id="CM039429">
    <property type="protein sequence ID" value="KAI4349763.1"/>
    <property type="molecule type" value="Genomic_DNA"/>
</dbReference>
<reference evidence="1 2" key="1">
    <citation type="journal article" date="2022" name="DNA Res.">
        <title>Chromosomal-level genome assembly of the orchid tree Bauhinia variegata (Leguminosae; Cercidoideae) supports the allotetraploid origin hypothesis of Bauhinia.</title>
        <authorList>
            <person name="Zhong Y."/>
            <person name="Chen Y."/>
            <person name="Zheng D."/>
            <person name="Pang J."/>
            <person name="Liu Y."/>
            <person name="Luo S."/>
            <person name="Meng S."/>
            <person name="Qian L."/>
            <person name="Wei D."/>
            <person name="Dai S."/>
            <person name="Zhou R."/>
        </authorList>
    </citation>
    <scope>NUCLEOTIDE SEQUENCE [LARGE SCALE GENOMIC DNA]</scope>
    <source>
        <strain evidence="1">BV-YZ2020</strain>
    </source>
</reference>
<keyword evidence="2" id="KW-1185">Reference proteome</keyword>
<evidence type="ECO:0000313" key="2">
    <source>
        <dbReference type="Proteomes" id="UP000828941"/>
    </source>
</evidence>
<name>A0ACB9PMW4_BAUVA</name>
<organism evidence="1 2">
    <name type="scientific">Bauhinia variegata</name>
    <name type="common">Purple orchid tree</name>
    <name type="synonym">Phanera variegata</name>
    <dbReference type="NCBI Taxonomy" id="167791"/>
    <lineage>
        <taxon>Eukaryota</taxon>
        <taxon>Viridiplantae</taxon>
        <taxon>Streptophyta</taxon>
        <taxon>Embryophyta</taxon>
        <taxon>Tracheophyta</taxon>
        <taxon>Spermatophyta</taxon>
        <taxon>Magnoliopsida</taxon>
        <taxon>eudicotyledons</taxon>
        <taxon>Gunneridae</taxon>
        <taxon>Pentapetalae</taxon>
        <taxon>rosids</taxon>
        <taxon>fabids</taxon>
        <taxon>Fabales</taxon>
        <taxon>Fabaceae</taxon>
        <taxon>Cercidoideae</taxon>
        <taxon>Cercideae</taxon>
        <taxon>Bauhiniinae</taxon>
        <taxon>Bauhinia</taxon>
    </lineage>
</organism>